<dbReference type="RefSeq" id="WP_145220959.1">
    <property type="nucleotide sequence ID" value="NZ_CP036269.1"/>
</dbReference>
<keyword evidence="2" id="KW-0472">Membrane</keyword>
<keyword evidence="2" id="KW-1133">Transmembrane helix</keyword>
<dbReference type="AlphaFoldDB" id="A0A517RMB5"/>
<dbReference type="SUPFAM" id="SSF49313">
    <property type="entry name" value="Cadherin-like"/>
    <property type="match status" value="1"/>
</dbReference>
<reference evidence="4 5" key="1">
    <citation type="submission" date="2019-02" db="EMBL/GenBank/DDBJ databases">
        <title>Deep-cultivation of Planctomycetes and their phenomic and genomic characterization uncovers novel biology.</title>
        <authorList>
            <person name="Wiegand S."/>
            <person name="Jogler M."/>
            <person name="Boedeker C."/>
            <person name="Pinto D."/>
            <person name="Vollmers J."/>
            <person name="Rivas-Marin E."/>
            <person name="Kohn T."/>
            <person name="Peeters S.H."/>
            <person name="Heuer A."/>
            <person name="Rast P."/>
            <person name="Oberbeckmann S."/>
            <person name="Bunk B."/>
            <person name="Jeske O."/>
            <person name="Meyerdierks A."/>
            <person name="Storesund J.E."/>
            <person name="Kallscheuer N."/>
            <person name="Luecker S."/>
            <person name="Lage O.M."/>
            <person name="Pohl T."/>
            <person name="Merkel B.J."/>
            <person name="Hornburger P."/>
            <person name="Mueller R.-W."/>
            <person name="Bruemmer F."/>
            <person name="Labrenz M."/>
            <person name="Spormann A.M."/>
            <person name="Op den Camp H."/>
            <person name="Overmann J."/>
            <person name="Amann R."/>
            <person name="Jetten M.S.M."/>
            <person name="Mascher T."/>
            <person name="Medema M.H."/>
            <person name="Devos D.P."/>
            <person name="Kaster A.-K."/>
            <person name="Ovreas L."/>
            <person name="Rohde M."/>
            <person name="Galperin M.Y."/>
            <person name="Jogler C."/>
        </authorList>
    </citation>
    <scope>NUCLEOTIDE SEQUENCE [LARGE SCALE GENOMIC DNA]</scope>
    <source>
        <strain evidence="4 5">Pan241w</strain>
    </source>
</reference>
<proteinExistence type="predicted"/>
<dbReference type="Proteomes" id="UP000317171">
    <property type="component" value="Chromosome"/>
</dbReference>
<dbReference type="GO" id="GO:0016020">
    <property type="term" value="C:membrane"/>
    <property type="evidence" value="ECO:0007669"/>
    <property type="project" value="InterPro"/>
</dbReference>
<gene>
    <name evidence="4" type="ORF">Pan241w_51440</name>
</gene>
<dbReference type="Gene3D" id="3.30.70.60">
    <property type="match status" value="1"/>
</dbReference>
<sequence>MQKREKILAAVFGAVIVIWLGMPVIDSTFIEPVESRKNQLKALNQQIDQKEQKELELLRSAKQLGNWVAHSLPPDEHDAQRLYLEWLNDLAELSGVSNLKLSPGRRIREGKTYIAIQVSLEGSATYEQLCRFLLHFYQADLQQNIIGLKLNSTGTGKSDQLEVKLTAEGLALTKAKPREQLFPRAKLASNLNFDETKIKVQDTIDFPKQTPFRIRIDQEFLTVSEIAGDTWTIVRGADLTVPARYETGTPVELAPLNQFSEGNTKLQQPITEDAQLIKVLSTKYFPLGQSFLVKIDQEFLNVINHAGGDWTVQRGMLDSKPAAHKKGATITQAPQYLQTVFDYGLVAASSPFAKPVPDKVYKLELKDISDQTVVRGNTLDLALTLQGVNPGLKAPVLSVIAELPSLVAESGKLKWTPTKEQKPGVYPVIVTATQGEQSVEKLFQIEFLENNTPPQIEVVTSATAYQTQPMSLIVKATDADLPPQKLNFSLGPGAPDGVSINSETGELTWTPPVSMELKEYPITVTVSDSGTPPVSSSKQISIKVALDDAFFTFLTGSIDIDGKKVAWLRNRATNQKQEVQTGDKINVAEIQAVVKAITEKHLILEIDGKQWMLSLGENFRSLRNLTGVPVLN</sequence>
<dbReference type="OrthoDB" id="213434at2"/>
<dbReference type="InterPro" id="IPR013783">
    <property type="entry name" value="Ig-like_fold"/>
</dbReference>
<dbReference type="Gene3D" id="2.60.40.10">
    <property type="entry name" value="Immunoglobulins"/>
    <property type="match status" value="1"/>
</dbReference>
<feature type="domain" description="Cadherin" evidence="3">
    <location>
        <begin position="439"/>
        <end position="544"/>
    </location>
</feature>
<dbReference type="InterPro" id="IPR014717">
    <property type="entry name" value="Transl_elong_EF1B/ribsomal_bS6"/>
</dbReference>
<evidence type="ECO:0000313" key="4">
    <source>
        <dbReference type="EMBL" id="QDT45027.1"/>
    </source>
</evidence>
<evidence type="ECO:0000256" key="2">
    <source>
        <dbReference type="SAM" id="Phobius"/>
    </source>
</evidence>
<evidence type="ECO:0000313" key="5">
    <source>
        <dbReference type="Proteomes" id="UP000317171"/>
    </source>
</evidence>
<dbReference type="InterPro" id="IPR015919">
    <property type="entry name" value="Cadherin-like_sf"/>
</dbReference>
<dbReference type="CDD" id="cd11304">
    <property type="entry name" value="Cadherin_repeat"/>
    <property type="match status" value="1"/>
</dbReference>
<dbReference type="GO" id="GO:0005509">
    <property type="term" value="F:calcium ion binding"/>
    <property type="evidence" value="ECO:0007669"/>
    <property type="project" value="InterPro"/>
</dbReference>
<dbReference type="EMBL" id="CP036269">
    <property type="protein sequence ID" value="QDT45027.1"/>
    <property type="molecule type" value="Genomic_DNA"/>
</dbReference>
<dbReference type="InterPro" id="IPR002126">
    <property type="entry name" value="Cadherin-like_dom"/>
</dbReference>
<feature type="coiled-coil region" evidence="1">
    <location>
        <begin position="33"/>
        <end position="60"/>
    </location>
</feature>
<dbReference type="GO" id="GO:0007156">
    <property type="term" value="P:homophilic cell adhesion via plasma membrane adhesion molecules"/>
    <property type="evidence" value="ECO:0007669"/>
    <property type="project" value="InterPro"/>
</dbReference>
<dbReference type="KEGG" id="gaz:Pan241w_51440"/>
<name>A0A517RMB5_9PLAN</name>
<feature type="transmembrane region" description="Helical" evidence="2">
    <location>
        <begin position="7"/>
        <end position="25"/>
    </location>
</feature>
<evidence type="ECO:0000259" key="3">
    <source>
        <dbReference type="PROSITE" id="PS50268"/>
    </source>
</evidence>
<protein>
    <submittedName>
        <fullName evidence="4">Ig domain protein</fullName>
    </submittedName>
</protein>
<dbReference type="Pfam" id="PF05345">
    <property type="entry name" value="He_PIG"/>
    <property type="match status" value="1"/>
</dbReference>
<dbReference type="PROSITE" id="PS50268">
    <property type="entry name" value="CADHERIN_2"/>
    <property type="match status" value="1"/>
</dbReference>
<evidence type="ECO:0000256" key="1">
    <source>
        <dbReference type="SAM" id="Coils"/>
    </source>
</evidence>
<keyword evidence="2" id="KW-0812">Transmembrane</keyword>
<accession>A0A517RMB5</accession>
<keyword evidence="5" id="KW-1185">Reference proteome</keyword>
<keyword evidence="1" id="KW-0175">Coiled coil</keyword>
<organism evidence="4 5">
    <name type="scientific">Gimesia alba</name>
    <dbReference type="NCBI Taxonomy" id="2527973"/>
    <lineage>
        <taxon>Bacteria</taxon>
        <taxon>Pseudomonadati</taxon>
        <taxon>Planctomycetota</taxon>
        <taxon>Planctomycetia</taxon>
        <taxon>Planctomycetales</taxon>
        <taxon>Planctomycetaceae</taxon>
        <taxon>Gimesia</taxon>
    </lineage>
</organism>